<evidence type="ECO:0000313" key="2">
    <source>
        <dbReference type="EMBL" id="GAA2428975.1"/>
    </source>
</evidence>
<feature type="transmembrane region" description="Helical" evidence="1">
    <location>
        <begin position="152"/>
        <end position="171"/>
    </location>
</feature>
<dbReference type="RefSeq" id="WP_344320808.1">
    <property type="nucleotide sequence ID" value="NZ_BAAASZ010000007.1"/>
</dbReference>
<feature type="transmembrane region" description="Helical" evidence="1">
    <location>
        <begin position="183"/>
        <end position="202"/>
    </location>
</feature>
<gene>
    <name evidence="2" type="ORF">GCM10010405_09650</name>
</gene>
<feature type="transmembrane region" description="Helical" evidence="1">
    <location>
        <begin position="23"/>
        <end position="41"/>
    </location>
</feature>
<keyword evidence="1" id="KW-0472">Membrane</keyword>
<protein>
    <submittedName>
        <fullName evidence="2">Uncharacterized protein</fullName>
    </submittedName>
</protein>
<sequence>MTSKRTERLATQSPKGKTFIEKAAYVVTPGTVVFGLLYYFGNMYYNAYYSYFGIHASDLALTTQDRLVGSPPAIFLPLWAMLAVGFAVFLVFPLVKHRIFYAKALSKQRRAQWIIALLGAFLVLLSFPIYMRAGWWMAFTSRFLPRTWLKDLVPLSLVAAGALLLLLVLYLKRGAGQRGDRSWRIAEGCIIAMVAMVVFYATTQYAGGAGRSKAASIARSDYVGLTPVLIHSKTPIFPSSPAAQCEDRGAAYMPYRFRCKGFRVLAKSSTRFFLVPWQRPRDGDITLVLRDDDTIRVEVLGRSRRFL</sequence>
<accession>A0ABP5WK54</accession>
<reference evidence="3" key="1">
    <citation type="journal article" date="2019" name="Int. J. Syst. Evol. Microbiol.">
        <title>The Global Catalogue of Microorganisms (GCM) 10K type strain sequencing project: providing services to taxonomists for standard genome sequencing and annotation.</title>
        <authorList>
            <consortium name="The Broad Institute Genomics Platform"/>
            <consortium name="The Broad Institute Genome Sequencing Center for Infectious Disease"/>
            <person name="Wu L."/>
            <person name="Ma J."/>
        </authorList>
    </citation>
    <scope>NUCLEOTIDE SEQUENCE [LARGE SCALE GENOMIC DNA]</scope>
    <source>
        <strain evidence="3">JCM 6305</strain>
    </source>
</reference>
<keyword evidence="1" id="KW-0812">Transmembrane</keyword>
<dbReference type="Proteomes" id="UP001501638">
    <property type="component" value="Unassembled WGS sequence"/>
</dbReference>
<dbReference type="EMBL" id="BAAASZ010000007">
    <property type="protein sequence ID" value="GAA2428975.1"/>
    <property type="molecule type" value="Genomic_DNA"/>
</dbReference>
<keyword evidence="3" id="KW-1185">Reference proteome</keyword>
<feature type="transmembrane region" description="Helical" evidence="1">
    <location>
        <begin position="113"/>
        <end position="132"/>
    </location>
</feature>
<organism evidence="2 3">
    <name type="scientific">Streptomyces macrosporus</name>
    <dbReference type="NCBI Taxonomy" id="44032"/>
    <lineage>
        <taxon>Bacteria</taxon>
        <taxon>Bacillati</taxon>
        <taxon>Actinomycetota</taxon>
        <taxon>Actinomycetes</taxon>
        <taxon>Kitasatosporales</taxon>
        <taxon>Streptomycetaceae</taxon>
        <taxon>Streptomyces</taxon>
    </lineage>
</organism>
<keyword evidence="1" id="KW-1133">Transmembrane helix</keyword>
<feature type="transmembrane region" description="Helical" evidence="1">
    <location>
        <begin position="74"/>
        <end position="92"/>
    </location>
</feature>
<evidence type="ECO:0000256" key="1">
    <source>
        <dbReference type="SAM" id="Phobius"/>
    </source>
</evidence>
<comment type="caution">
    <text evidence="2">The sequence shown here is derived from an EMBL/GenBank/DDBJ whole genome shotgun (WGS) entry which is preliminary data.</text>
</comment>
<proteinExistence type="predicted"/>
<name>A0ABP5WK54_9ACTN</name>
<evidence type="ECO:0000313" key="3">
    <source>
        <dbReference type="Proteomes" id="UP001501638"/>
    </source>
</evidence>